<organism evidence="6 7">
    <name type="scientific">Streptomyces beihaiensis</name>
    <dbReference type="NCBI Taxonomy" id="2984495"/>
    <lineage>
        <taxon>Bacteria</taxon>
        <taxon>Bacillati</taxon>
        <taxon>Actinomycetota</taxon>
        <taxon>Actinomycetes</taxon>
        <taxon>Kitasatosporales</taxon>
        <taxon>Streptomycetaceae</taxon>
        <taxon>Streptomyces</taxon>
    </lineage>
</organism>
<comment type="similarity">
    <text evidence="1">Belongs to the LysR transcriptional regulatory family.</text>
</comment>
<dbReference type="Proteomes" id="UP001163064">
    <property type="component" value="Unassembled WGS sequence"/>
</dbReference>
<keyword evidence="2" id="KW-0805">Transcription regulation</keyword>
<evidence type="ECO:0000313" key="7">
    <source>
        <dbReference type="Proteomes" id="UP001163064"/>
    </source>
</evidence>
<evidence type="ECO:0000256" key="3">
    <source>
        <dbReference type="ARBA" id="ARBA00023125"/>
    </source>
</evidence>
<dbReference type="PANTHER" id="PTHR30346:SF30">
    <property type="entry name" value="SMALL NEUTRAL PROTEASE REGULATORY PROTEIN"/>
    <property type="match status" value="1"/>
</dbReference>
<feature type="non-terminal residue" evidence="6">
    <location>
        <position position="93"/>
    </location>
</feature>
<dbReference type="InterPro" id="IPR036390">
    <property type="entry name" value="WH_DNA-bd_sf"/>
</dbReference>
<feature type="domain" description="HTH lysR-type" evidence="5">
    <location>
        <begin position="3"/>
        <end position="60"/>
    </location>
</feature>
<evidence type="ECO:0000256" key="4">
    <source>
        <dbReference type="ARBA" id="ARBA00023163"/>
    </source>
</evidence>
<evidence type="ECO:0000313" key="6">
    <source>
        <dbReference type="EMBL" id="MCX3060838.1"/>
    </source>
</evidence>
<keyword evidence="4" id="KW-0804">Transcription</keyword>
<dbReference type="RefSeq" id="WP_266599741.1">
    <property type="nucleotide sequence ID" value="NZ_JAPHNL010000129.1"/>
</dbReference>
<dbReference type="PRINTS" id="PR00039">
    <property type="entry name" value="HTHLYSR"/>
</dbReference>
<evidence type="ECO:0000256" key="1">
    <source>
        <dbReference type="ARBA" id="ARBA00009437"/>
    </source>
</evidence>
<comment type="caution">
    <text evidence="6">The sequence shown here is derived from an EMBL/GenBank/DDBJ whole genome shotgun (WGS) entry which is preliminary data.</text>
</comment>
<proteinExistence type="inferred from homology"/>
<reference evidence="6" key="1">
    <citation type="submission" date="2022-10" db="EMBL/GenBank/DDBJ databases">
        <title>Streptomyces beihaiensis sp. nov., a chitin degrading actinobacterium, isolated from shrimp pond soil.</title>
        <authorList>
            <person name="Xie J."/>
            <person name="Shen N."/>
        </authorList>
    </citation>
    <scope>NUCLEOTIDE SEQUENCE</scope>
    <source>
        <strain evidence="6">GXMU-J5</strain>
    </source>
</reference>
<accession>A0ABT3TXY1</accession>
<dbReference type="EMBL" id="JAPHNL010000129">
    <property type="protein sequence ID" value="MCX3060838.1"/>
    <property type="molecule type" value="Genomic_DNA"/>
</dbReference>
<dbReference type="PANTHER" id="PTHR30346">
    <property type="entry name" value="TRANSCRIPTIONAL DUAL REGULATOR HCAR-RELATED"/>
    <property type="match status" value="1"/>
</dbReference>
<dbReference type="Gene3D" id="1.10.10.10">
    <property type="entry name" value="Winged helix-like DNA-binding domain superfamily/Winged helix DNA-binding domain"/>
    <property type="match status" value="1"/>
</dbReference>
<protein>
    <submittedName>
        <fullName evidence="6">LysR family transcriptional regulator</fullName>
    </submittedName>
</protein>
<keyword evidence="7" id="KW-1185">Reference proteome</keyword>
<dbReference type="Pfam" id="PF00126">
    <property type="entry name" value="HTH_1"/>
    <property type="match status" value="1"/>
</dbReference>
<dbReference type="SUPFAM" id="SSF46785">
    <property type="entry name" value="Winged helix' DNA-binding domain"/>
    <property type="match status" value="1"/>
</dbReference>
<evidence type="ECO:0000256" key="2">
    <source>
        <dbReference type="ARBA" id="ARBA00023015"/>
    </source>
</evidence>
<keyword evidence="3" id="KW-0238">DNA-binding</keyword>
<sequence length="93" mass="9508">MELELRHLKVMCAIADAAGIGRAAAALGYSQPALSTQLRRIERHFGQPLFVRTASGVSPTPYGVGVLAQARDVLARAGAIGRGADAGDGAAPP</sequence>
<dbReference type="InterPro" id="IPR000847">
    <property type="entry name" value="LysR_HTH_N"/>
</dbReference>
<dbReference type="InterPro" id="IPR036388">
    <property type="entry name" value="WH-like_DNA-bd_sf"/>
</dbReference>
<gene>
    <name evidence="6" type="ORF">OFY01_13920</name>
</gene>
<evidence type="ECO:0000259" key="5">
    <source>
        <dbReference type="PROSITE" id="PS50931"/>
    </source>
</evidence>
<name>A0ABT3TXY1_9ACTN</name>
<dbReference type="PROSITE" id="PS50931">
    <property type="entry name" value="HTH_LYSR"/>
    <property type="match status" value="1"/>
</dbReference>